<evidence type="ECO:0000256" key="5">
    <source>
        <dbReference type="ARBA" id="ARBA00023163"/>
    </source>
</evidence>
<evidence type="ECO:0000256" key="3">
    <source>
        <dbReference type="ARBA" id="ARBA00023015"/>
    </source>
</evidence>
<feature type="region of interest" description="Disordered" evidence="7">
    <location>
        <begin position="77"/>
        <end position="136"/>
    </location>
</feature>
<dbReference type="GO" id="GO:0043565">
    <property type="term" value="F:sequence-specific DNA binding"/>
    <property type="evidence" value="ECO:0007669"/>
    <property type="project" value="TreeGrafter"/>
</dbReference>
<dbReference type="RefSeq" id="XP_018186893.1">
    <property type="nucleotide sequence ID" value="XM_018333026.1"/>
</dbReference>
<name>A0A165FT12_XYLHT</name>
<protein>
    <recommendedName>
        <fullName evidence="8">Zn(2)-C6 fungal-type domain-containing protein</fullName>
    </recommendedName>
</protein>
<dbReference type="SUPFAM" id="SSF57701">
    <property type="entry name" value="Zn2/Cys6 DNA-binding domain"/>
    <property type="match status" value="1"/>
</dbReference>
<dbReference type="Gene3D" id="4.10.240.10">
    <property type="entry name" value="Zn(2)-C6 fungal-type DNA-binding domain"/>
    <property type="match status" value="1"/>
</dbReference>
<reference evidence="9 10" key="1">
    <citation type="journal article" date="2016" name="Fungal Biol.">
        <title>The genome of Xylona heveae provides a window into fungal endophytism.</title>
        <authorList>
            <person name="Gazis R."/>
            <person name="Kuo A."/>
            <person name="Riley R."/>
            <person name="LaButti K."/>
            <person name="Lipzen A."/>
            <person name="Lin J."/>
            <person name="Amirebrahimi M."/>
            <person name="Hesse C.N."/>
            <person name="Spatafora J.W."/>
            <person name="Henrissat B."/>
            <person name="Hainaut M."/>
            <person name="Grigoriev I.V."/>
            <person name="Hibbett D.S."/>
        </authorList>
    </citation>
    <scope>NUCLEOTIDE SEQUENCE [LARGE SCALE GENOMIC DNA]</scope>
    <source>
        <strain evidence="9 10">TC161</strain>
    </source>
</reference>
<evidence type="ECO:0000256" key="1">
    <source>
        <dbReference type="ARBA" id="ARBA00004123"/>
    </source>
</evidence>
<dbReference type="InParanoid" id="A0A165FT12"/>
<keyword evidence="5" id="KW-0804">Transcription</keyword>
<comment type="subcellular location">
    <subcellularLocation>
        <location evidence="1">Nucleus</location>
    </subcellularLocation>
</comment>
<feature type="region of interest" description="Disordered" evidence="7">
    <location>
        <begin position="671"/>
        <end position="709"/>
    </location>
</feature>
<dbReference type="InterPro" id="IPR001138">
    <property type="entry name" value="Zn2Cys6_DnaBD"/>
</dbReference>
<keyword evidence="4" id="KW-0238">DNA-binding</keyword>
<dbReference type="EMBL" id="KV407461">
    <property type="protein sequence ID" value="KZF21338.1"/>
    <property type="molecule type" value="Genomic_DNA"/>
</dbReference>
<evidence type="ECO:0000313" key="9">
    <source>
        <dbReference type="EMBL" id="KZF21338.1"/>
    </source>
</evidence>
<dbReference type="PANTHER" id="PTHR47540">
    <property type="entry name" value="THIAMINE REPRESSIBLE GENES REGULATORY PROTEIN THI5"/>
    <property type="match status" value="1"/>
</dbReference>
<evidence type="ECO:0000256" key="6">
    <source>
        <dbReference type="ARBA" id="ARBA00023242"/>
    </source>
</evidence>
<evidence type="ECO:0000259" key="8">
    <source>
        <dbReference type="PROSITE" id="PS50048"/>
    </source>
</evidence>
<dbReference type="Pfam" id="PF00172">
    <property type="entry name" value="Zn_clus"/>
    <property type="match status" value="1"/>
</dbReference>
<dbReference type="OMA" id="ITGLWQD"/>
<dbReference type="GO" id="GO:0005634">
    <property type="term" value="C:nucleus"/>
    <property type="evidence" value="ECO:0007669"/>
    <property type="project" value="UniProtKB-SubCell"/>
</dbReference>
<organism evidence="9 10">
    <name type="scientific">Xylona heveae (strain CBS 132557 / TC161)</name>
    <dbReference type="NCBI Taxonomy" id="1328760"/>
    <lineage>
        <taxon>Eukaryota</taxon>
        <taxon>Fungi</taxon>
        <taxon>Dikarya</taxon>
        <taxon>Ascomycota</taxon>
        <taxon>Pezizomycotina</taxon>
        <taxon>Xylonomycetes</taxon>
        <taxon>Xylonales</taxon>
        <taxon>Xylonaceae</taxon>
        <taxon>Xylona</taxon>
    </lineage>
</organism>
<keyword evidence="6" id="KW-0539">Nucleus</keyword>
<dbReference type="CDD" id="cd00067">
    <property type="entry name" value="GAL4"/>
    <property type="match status" value="1"/>
</dbReference>
<dbReference type="SMART" id="SM00906">
    <property type="entry name" value="Fungal_trans"/>
    <property type="match status" value="1"/>
</dbReference>
<dbReference type="GO" id="GO:0008270">
    <property type="term" value="F:zinc ion binding"/>
    <property type="evidence" value="ECO:0007669"/>
    <property type="project" value="InterPro"/>
</dbReference>
<dbReference type="AlphaFoldDB" id="A0A165FT12"/>
<gene>
    <name evidence="9" type="ORF">L228DRAFT_249146</name>
</gene>
<keyword evidence="10" id="KW-1185">Reference proteome</keyword>
<dbReference type="STRING" id="1328760.A0A165FT12"/>
<dbReference type="Proteomes" id="UP000076632">
    <property type="component" value="Unassembled WGS sequence"/>
</dbReference>
<proteinExistence type="predicted"/>
<dbReference type="PANTHER" id="PTHR47540:SF6">
    <property type="entry name" value="ZN(II)2CYS6 TRANSCRIPTION FACTOR (EUROFUNG)"/>
    <property type="match status" value="1"/>
</dbReference>
<dbReference type="PROSITE" id="PS50048">
    <property type="entry name" value="ZN2_CY6_FUNGAL_2"/>
    <property type="match status" value="1"/>
</dbReference>
<dbReference type="CDD" id="cd12148">
    <property type="entry name" value="fungal_TF_MHR"/>
    <property type="match status" value="1"/>
</dbReference>
<dbReference type="GO" id="GO:0000981">
    <property type="term" value="F:DNA-binding transcription factor activity, RNA polymerase II-specific"/>
    <property type="evidence" value="ECO:0007669"/>
    <property type="project" value="InterPro"/>
</dbReference>
<dbReference type="SMART" id="SM00066">
    <property type="entry name" value="GAL4"/>
    <property type="match status" value="1"/>
</dbReference>
<evidence type="ECO:0000313" key="10">
    <source>
        <dbReference type="Proteomes" id="UP000076632"/>
    </source>
</evidence>
<dbReference type="GO" id="GO:0045944">
    <property type="term" value="P:positive regulation of transcription by RNA polymerase II"/>
    <property type="evidence" value="ECO:0007669"/>
    <property type="project" value="TreeGrafter"/>
</dbReference>
<keyword evidence="2" id="KW-0479">Metal-binding</keyword>
<dbReference type="PROSITE" id="PS00463">
    <property type="entry name" value="ZN2_CY6_FUNGAL_1"/>
    <property type="match status" value="1"/>
</dbReference>
<evidence type="ECO:0000256" key="4">
    <source>
        <dbReference type="ARBA" id="ARBA00023125"/>
    </source>
</evidence>
<sequence>MSGETNSSGQQTRRAANACQRCRSRKVKCSGKHPCNNCEKRSLECIFDEEDRKILVSERLYQELKRKVQDIETGHYTSNKRRRTSQEDETYDEDNVVDDREISPESAPGTGDDQHHSRDEPCFSSNPLVSPSKYIKDKNGSRRRTWYYLGPSSTWSFSRRVLNLLNEQLRPSTPRDIPLAQDGDAYKIRWTRAKPDEPPDISALPPLDFSIYLMNTVKFNLGQVYRLFDEEEFLRNLYEFYGDSFRKVDESRLWYCQFLLILAFGKAFLMNRKPTSDAPVGVEYFVRAMSLLPEFPELWMEPILAIEVLALIALYLHSVDMRDSSYCYLGQALRMAVVEGLHRSLPVEQLGEKLAQRSSNIWWTVYILERKLSLSLGVPVFVRETDITSELVDPTTSPPRTAALVLNVKISRVISYILNTVYGVDERLDGQFPRKIRSVLRQMAGLATELEAVFESKFKNSVDSLSGVTTRLNLAFHHCIILATRPLIVCVLSKRLEQLREADAPRTISSPVQQLINCCIDSAKKSLLILSALCEHGLVENFTQFDTEYAFSAAFILTLTSAIIPGAVPDREHKEIANEVLNEMIRKGNAVAQFRKNELAILDDLVEPLHAAQNGQHGAQSSVEFTASSELCTNGNGTSGWEIVIGHSPNLSKPSQQFTRTLRDTEIRLNGAGTKHDDSAFPHRQQGHDRLTPSSALPAPSGNSRHSSAITPEVEDPLTFDWADFHGNVGLSPGQMLSMADQLDINSVSTDAGTDSVTQGWIWNENA</sequence>
<keyword evidence="3" id="KW-0805">Transcription regulation</keyword>
<dbReference type="InterPro" id="IPR007219">
    <property type="entry name" value="XnlR_reg_dom"/>
</dbReference>
<evidence type="ECO:0000256" key="7">
    <source>
        <dbReference type="SAM" id="MobiDB-lite"/>
    </source>
</evidence>
<dbReference type="Pfam" id="PF04082">
    <property type="entry name" value="Fungal_trans"/>
    <property type="match status" value="1"/>
</dbReference>
<evidence type="ECO:0000256" key="2">
    <source>
        <dbReference type="ARBA" id="ARBA00022723"/>
    </source>
</evidence>
<feature type="domain" description="Zn(2)-C6 fungal-type" evidence="8">
    <location>
        <begin position="18"/>
        <end position="47"/>
    </location>
</feature>
<feature type="compositionally biased region" description="Basic and acidic residues" evidence="7">
    <location>
        <begin position="674"/>
        <end position="691"/>
    </location>
</feature>
<feature type="compositionally biased region" description="Basic and acidic residues" evidence="7">
    <location>
        <begin position="112"/>
        <end position="121"/>
    </location>
</feature>
<dbReference type="InterPro" id="IPR051711">
    <property type="entry name" value="Stress_Response_Reg"/>
</dbReference>
<dbReference type="GeneID" id="28898163"/>
<feature type="compositionally biased region" description="Acidic residues" evidence="7">
    <location>
        <begin position="87"/>
        <end position="96"/>
    </location>
</feature>
<accession>A0A165FT12</accession>
<dbReference type="OrthoDB" id="3548654at2759"/>
<dbReference type="GO" id="GO:0006351">
    <property type="term" value="P:DNA-templated transcription"/>
    <property type="evidence" value="ECO:0007669"/>
    <property type="project" value="InterPro"/>
</dbReference>
<dbReference type="InterPro" id="IPR036864">
    <property type="entry name" value="Zn2-C6_fun-type_DNA-bd_sf"/>
</dbReference>